<dbReference type="GO" id="GO:0004713">
    <property type="term" value="F:protein tyrosine kinase activity"/>
    <property type="evidence" value="ECO:0007669"/>
    <property type="project" value="UniProtKB-KW"/>
</dbReference>
<dbReference type="GO" id="GO:0070374">
    <property type="term" value="P:positive regulation of ERK1 and ERK2 cascade"/>
    <property type="evidence" value="ECO:0007669"/>
    <property type="project" value="TreeGrafter"/>
</dbReference>
<evidence type="ECO:0000256" key="14">
    <source>
        <dbReference type="ARBA" id="ARBA00049308"/>
    </source>
</evidence>
<dbReference type="GO" id="GO:0005524">
    <property type="term" value="F:ATP binding"/>
    <property type="evidence" value="ECO:0007669"/>
    <property type="project" value="UniProtKB-UniRule"/>
</dbReference>
<evidence type="ECO:0000256" key="4">
    <source>
        <dbReference type="ARBA" id="ARBA00022527"/>
    </source>
</evidence>
<dbReference type="InterPro" id="IPR008271">
    <property type="entry name" value="Ser/Thr_kinase_AS"/>
</dbReference>
<keyword evidence="7 18" id="KW-0418">Kinase</keyword>
<gene>
    <name evidence="18" type="primary">dstyk</name>
    <name evidence="18" type="ORF">g.7799</name>
</gene>
<dbReference type="GO" id="GO:0005737">
    <property type="term" value="C:cytoplasm"/>
    <property type="evidence" value="ECO:0007669"/>
    <property type="project" value="UniProtKB-SubCell"/>
</dbReference>
<evidence type="ECO:0000256" key="9">
    <source>
        <dbReference type="ARBA" id="ARBA00023137"/>
    </source>
</evidence>
<comment type="catalytic activity">
    <reaction evidence="15">
        <text>L-tyrosyl-[protein] + ATP = O-phospho-L-tyrosyl-[protein] + ADP + H(+)</text>
        <dbReference type="Rhea" id="RHEA:10596"/>
        <dbReference type="Rhea" id="RHEA-COMP:10136"/>
        <dbReference type="Rhea" id="RHEA-COMP:20101"/>
        <dbReference type="ChEBI" id="CHEBI:15378"/>
        <dbReference type="ChEBI" id="CHEBI:30616"/>
        <dbReference type="ChEBI" id="CHEBI:46858"/>
        <dbReference type="ChEBI" id="CHEBI:61978"/>
        <dbReference type="ChEBI" id="CHEBI:456216"/>
        <dbReference type="EC" id="2.7.12.1"/>
    </reaction>
</comment>
<comment type="catalytic activity">
    <reaction evidence="13">
        <text>L-seryl-[protein] + ATP = O-phospho-L-seryl-[protein] + ADP + H(+)</text>
        <dbReference type="Rhea" id="RHEA:17989"/>
        <dbReference type="Rhea" id="RHEA-COMP:9863"/>
        <dbReference type="Rhea" id="RHEA-COMP:11604"/>
        <dbReference type="ChEBI" id="CHEBI:15378"/>
        <dbReference type="ChEBI" id="CHEBI:29999"/>
        <dbReference type="ChEBI" id="CHEBI:30616"/>
        <dbReference type="ChEBI" id="CHEBI:83421"/>
        <dbReference type="ChEBI" id="CHEBI:456216"/>
        <dbReference type="EC" id="2.7.12.1"/>
    </reaction>
</comment>
<evidence type="ECO:0000256" key="1">
    <source>
        <dbReference type="ARBA" id="ARBA00004496"/>
    </source>
</evidence>
<dbReference type="GO" id="GO:0004712">
    <property type="term" value="F:protein serine/threonine/tyrosine kinase activity"/>
    <property type="evidence" value="ECO:0007669"/>
    <property type="project" value="UniProtKB-EC"/>
</dbReference>
<evidence type="ECO:0000256" key="2">
    <source>
        <dbReference type="ARBA" id="ARBA00013203"/>
    </source>
</evidence>
<comment type="subcellular location">
    <subcellularLocation>
        <location evidence="1">Cytoplasm</location>
    </subcellularLocation>
</comment>
<dbReference type="EC" id="2.7.12.1" evidence="2"/>
<evidence type="ECO:0000256" key="10">
    <source>
        <dbReference type="ARBA" id="ARBA00040421"/>
    </source>
</evidence>
<evidence type="ECO:0000256" key="13">
    <source>
        <dbReference type="ARBA" id="ARBA00049003"/>
    </source>
</evidence>
<dbReference type="PROSITE" id="PS50011">
    <property type="entry name" value="PROTEIN_KINASE_DOM"/>
    <property type="match status" value="1"/>
</dbReference>
<dbReference type="Pfam" id="PF00069">
    <property type="entry name" value="Pkinase"/>
    <property type="match status" value="1"/>
</dbReference>
<dbReference type="SUPFAM" id="SSF56112">
    <property type="entry name" value="Protein kinase-like (PK-like)"/>
    <property type="match status" value="1"/>
</dbReference>
<proteinExistence type="predicted"/>
<keyword evidence="5" id="KW-0808">Transferase</keyword>
<sequence>MEEKATQQLKRLYSETKQAINECTTFLTPQELERILLTPEEEEFIEQLNGSQVSLVRAATLLRELHARFLRTFILSAFDLTWDMMSTPKRFQYAKEKELELYQSLNRMADIKQEEIKEIIKQESNVITINDPIEVISSRSEIEQCRREIQEAVLRQLNEAIASKLVESVDSLRNSYVGTLERCLASLEQNFIDHQEAPNALLALRQILNAAYRVEVNVQSSTSILRVLWEKMKQLISKSFMPRIWTNYGVINDEWKRQQALEIIEKLDESRLAKSICSQFRARLKLSHEQFLQSIRDLELQHAGRLQYTEELRLRVRKMHAPRMAKFALESTSLIDLIIYGMPCLEKEIGRGQYGVVYACESWAGHSPCAVKSVVPPDDKHWNDLAMEFYYTRCIPEHERIVSIFGSVIDHSYGSGSTPAVLLVMQRLNRDLYSAIKSGLDWLLRLQIAIDVVEGIRFLHNQGLVHRDIKLKNILLDENNRAKITDLGFCKPEAMMSGSVVGTPIHMSPELFSGRYDNSVDVYAFGILFWYICAGHVRLPHIFEQCQTRDQLWNCVRRGVRPERLPQFDNECWQLMVQCWDGDKTKRPHLGDVEIKLRQIKSSEAANQMDLIQAQAYTV</sequence>
<dbReference type="PANTHER" id="PTHR46392:SF1">
    <property type="entry name" value="DUAL SERINE_THREONINE AND TYROSINE PROTEIN KINASE"/>
    <property type="match status" value="1"/>
</dbReference>
<dbReference type="Gene3D" id="1.10.510.10">
    <property type="entry name" value="Transferase(Phosphotransferase) domain 1"/>
    <property type="match status" value="1"/>
</dbReference>
<feature type="domain" description="Protein kinase" evidence="17">
    <location>
        <begin position="343"/>
        <end position="597"/>
    </location>
</feature>
<protein>
    <recommendedName>
        <fullName evidence="10">Dual serine/threonine and tyrosine protein kinase</fullName>
        <ecNumber evidence="2">2.7.12.1</ecNumber>
    </recommendedName>
    <alternativeName>
        <fullName evidence="12">Dusty protein kinase</fullName>
    </alternativeName>
    <alternativeName>
        <fullName evidence="11">Receptor-interacting serine/threonine-protein kinase 5</fullName>
    </alternativeName>
</protein>
<dbReference type="InterPro" id="IPR017441">
    <property type="entry name" value="Protein_kinase_ATP_BS"/>
</dbReference>
<dbReference type="GO" id="GO:0004674">
    <property type="term" value="F:protein serine/threonine kinase activity"/>
    <property type="evidence" value="ECO:0007669"/>
    <property type="project" value="UniProtKB-KW"/>
</dbReference>
<dbReference type="InterPro" id="IPR000719">
    <property type="entry name" value="Prot_kinase_dom"/>
</dbReference>
<feature type="binding site" evidence="16">
    <location>
        <position position="372"/>
    </location>
    <ligand>
        <name>ATP</name>
        <dbReference type="ChEBI" id="CHEBI:30616"/>
    </ligand>
</feature>
<accession>A0A6G1SCT3</accession>
<evidence type="ECO:0000256" key="12">
    <source>
        <dbReference type="ARBA" id="ARBA00042638"/>
    </source>
</evidence>
<evidence type="ECO:0000313" key="18">
    <source>
        <dbReference type="EMBL" id="MDE48031.1"/>
    </source>
</evidence>
<dbReference type="AlphaFoldDB" id="A0A6G1SCT3"/>
<organism evidence="18">
    <name type="scientific">Aceria tosichella</name>
    <name type="common">wheat curl mite</name>
    <dbReference type="NCBI Taxonomy" id="561515"/>
    <lineage>
        <taxon>Eukaryota</taxon>
        <taxon>Metazoa</taxon>
        <taxon>Ecdysozoa</taxon>
        <taxon>Arthropoda</taxon>
        <taxon>Chelicerata</taxon>
        <taxon>Arachnida</taxon>
        <taxon>Acari</taxon>
        <taxon>Acariformes</taxon>
        <taxon>Trombidiformes</taxon>
        <taxon>Prostigmata</taxon>
        <taxon>Eupodina</taxon>
        <taxon>Eriophyoidea</taxon>
        <taxon>Eriophyidae</taxon>
        <taxon>Eriophyinae</taxon>
        <taxon>Aceriini</taxon>
        <taxon>Aceria</taxon>
    </lineage>
</organism>
<keyword evidence="3" id="KW-0963">Cytoplasm</keyword>
<evidence type="ECO:0000256" key="3">
    <source>
        <dbReference type="ARBA" id="ARBA00022490"/>
    </source>
</evidence>
<dbReference type="SMART" id="SM00220">
    <property type="entry name" value="S_TKc"/>
    <property type="match status" value="1"/>
</dbReference>
<keyword evidence="8 16" id="KW-0067">ATP-binding</keyword>
<evidence type="ECO:0000256" key="8">
    <source>
        <dbReference type="ARBA" id="ARBA00022840"/>
    </source>
</evidence>
<reference evidence="18" key="1">
    <citation type="submission" date="2018-10" db="EMBL/GenBank/DDBJ databases">
        <title>Transcriptome assembly of Aceria tosichella (Wheat curl mite) Type 2.</title>
        <authorList>
            <person name="Scully E.D."/>
            <person name="Geib S.M."/>
            <person name="Palmer N.A."/>
            <person name="Gupta A.K."/>
            <person name="Sarath G."/>
            <person name="Tatineni S."/>
        </authorList>
    </citation>
    <scope>NUCLEOTIDE SEQUENCE</scope>
    <source>
        <strain evidence="18">LincolnNE</strain>
    </source>
</reference>
<evidence type="ECO:0000256" key="15">
    <source>
        <dbReference type="ARBA" id="ARBA00051680"/>
    </source>
</evidence>
<dbReference type="GO" id="GO:0045743">
    <property type="term" value="P:positive regulation of fibroblast growth factor receptor signaling pathway"/>
    <property type="evidence" value="ECO:0007669"/>
    <property type="project" value="TreeGrafter"/>
</dbReference>
<keyword evidence="6 16" id="KW-0547">Nucleotide-binding</keyword>
<evidence type="ECO:0000259" key="17">
    <source>
        <dbReference type="PROSITE" id="PS50011"/>
    </source>
</evidence>
<dbReference type="PROSITE" id="PS00108">
    <property type="entry name" value="PROTEIN_KINASE_ST"/>
    <property type="match status" value="1"/>
</dbReference>
<evidence type="ECO:0000256" key="6">
    <source>
        <dbReference type="ARBA" id="ARBA00022741"/>
    </source>
</evidence>
<name>A0A6G1SCT3_9ACAR</name>
<keyword evidence="9" id="KW-0829">Tyrosine-protein kinase</keyword>
<comment type="catalytic activity">
    <reaction evidence="14">
        <text>L-threonyl-[protein] + ATP = O-phospho-L-threonyl-[protein] + ADP + H(+)</text>
        <dbReference type="Rhea" id="RHEA:46608"/>
        <dbReference type="Rhea" id="RHEA-COMP:11060"/>
        <dbReference type="Rhea" id="RHEA-COMP:11605"/>
        <dbReference type="ChEBI" id="CHEBI:15378"/>
        <dbReference type="ChEBI" id="CHEBI:30013"/>
        <dbReference type="ChEBI" id="CHEBI:30616"/>
        <dbReference type="ChEBI" id="CHEBI:61977"/>
        <dbReference type="ChEBI" id="CHEBI:456216"/>
        <dbReference type="EC" id="2.7.12.1"/>
    </reaction>
</comment>
<dbReference type="InterPro" id="IPR051302">
    <property type="entry name" value="Dual_SerThr-Tyr_Kinase"/>
</dbReference>
<dbReference type="InterPro" id="IPR011009">
    <property type="entry name" value="Kinase-like_dom_sf"/>
</dbReference>
<evidence type="ECO:0000256" key="11">
    <source>
        <dbReference type="ARBA" id="ARBA00041268"/>
    </source>
</evidence>
<keyword evidence="4" id="KW-0723">Serine/threonine-protein kinase</keyword>
<evidence type="ECO:0000256" key="5">
    <source>
        <dbReference type="ARBA" id="ARBA00022679"/>
    </source>
</evidence>
<dbReference type="GO" id="GO:0043066">
    <property type="term" value="P:negative regulation of apoptotic process"/>
    <property type="evidence" value="ECO:0007669"/>
    <property type="project" value="TreeGrafter"/>
</dbReference>
<dbReference type="GO" id="GO:0044344">
    <property type="term" value="P:cellular response to fibroblast growth factor stimulus"/>
    <property type="evidence" value="ECO:0007669"/>
    <property type="project" value="TreeGrafter"/>
</dbReference>
<evidence type="ECO:0000256" key="16">
    <source>
        <dbReference type="PROSITE-ProRule" id="PRU10141"/>
    </source>
</evidence>
<dbReference type="PANTHER" id="PTHR46392">
    <property type="entry name" value="DUAL SERINE/THREONINE AND TYROSINE PROTEIN KINASE"/>
    <property type="match status" value="1"/>
</dbReference>
<evidence type="ECO:0000256" key="7">
    <source>
        <dbReference type="ARBA" id="ARBA00022777"/>
    </source>
</evidence>
<dbReference type="PROSITE" id="PS00107">
    <property type="entry name" value="PROTEIN_KINASE_ATP"/>
    <property type="match status" value="1"/>
</dbReference>
<dbReference type="EMBL" id="GGYP01003260">
    <property type="protein sequence ID" value="MDE48031.1"/>
    <property type="molecule type" value="Transcribed_RNA"/>
</dbReference>